<name>A0ABP0LRK0_9DINO</name>
<reference evidence="3 4" key="1">
    <citation type="submission" date="2024-02" db="EMBL/GenBank/DDBJ databases">
        <authorList>
            <person name="Chen Y."/>
            <person name="Shah S."/>
            <person name="Dougan E. K."/>
            <person name="Thang M."/>
            <person name="Chan C."/>
        </authorList>
    </citation>
    <scope>NUCLEOTIDE SEQUENCE [LARGE SCALE GENOMIC DNA]</scope>
</reference>
<comment type="caution">
    <text evidence="3">The sequence shown here is derived from an EMBL/GenBank/DDBJ whole genome shotgun (WGS) entry which is preliminary data.</text>
</comment>
<gene>
    <name evidence="3" type="ORF">CCMP2556_LOCUS21936</name>
</gene>
<evidence type="ECO:0000313" key="4">
    <source>
        <dbReference type="Proteomes" id="UP001642484"/>
    </source>
</evidence>
<dbReference type="EMBL" id="CAXAMN010013436">
    <property type="protein sequence ID" value="CAK9040805.1"/>
    <property type="molecule type" value="Genomic_DNA"/>
</dbReference>
<evidence type="ECO:0000256" key="1">
    <source>
        <dbReference type="SAM" id="Coils"/>
    </source>
</evidence>
<feature type="compositionally biased region" description="Polar residues" evidence="2">
    <location>
        <begin position="114"/>
        <end position="132"/>
    </location>
</feature>
<keyword evidence="4" id="KW-1185">Reference proteome</keyword>
<evidence type="ECO:0000313" key="3">
    <source>
        <dbReference type="EMBL" id="CAK9040805.1"/>
    </source>
</evidence>
<protein>
    <submittedName>
        <fullName evidence="3">Uncharacterized protein</fullName>
    </submittedName>
</protein>
<evidence type="ECO:0000256" key="2">
    <source>
        <dbReference type="SAM" id="MobiDB-lite"/>
    </source>
</evidence>
<dbReference type="Proteomes" id="UP001642484">
    <property type="component" value="Unassembled WGS sequence"/>
</dbReference>
<feature type="coiled-coil region" evidence="1">
    <location>
        <begin position="17"/>
        <end position="44"/>
    </location>
</feature>
<proteinExistence type="predicted"/>
<organism evidence="3 4">
    <name type="scientific">Durusdinium trenchii</name>
    <dbReference type="NCBI Taxonomy" id="1381693"/>
    <lineage>
        <taxon>Eukaryota</taxon>
        <taxon>Sar</taxon>
        <taxon>Alveolata</taxon>
        <taxon>Dinophyceae</taxon>
        <taxon>Suessiales</taxon>
        <taxon>Symbiodiniaceae</taxon>
        <taxon>Durusdinium</taxon>
    </lineage>
</organism>
<sequence length="132" mass="14999">MSCRRARSSAFVFQDRAITAERRAANLEAALKKVRRQLRLRKERTECRQSSQQEQKEFWQWRGQRSRASWNAAIAAAEARQGARLAKLAEGGCVRMQDKNSCFEAPAGSEERNGNTPSQLITPIHSFSLSPY</sequence>
<feature type="region of interest" description="Disordered" evidence="2">
    <location>
        <begin position="104"/>
        <end position="132"/>
    </location>
</feature>
<keyword evidence="1" id="KW-0175">Coiled coil</keyword>
<accession>A0ABP0LRK0</accession>